<dbReference type="CDD" id="cd02440">
    <property type="entry name" value="AdoMet_MTases"/>
    <property type="match status" value="1"/>
</dbReference>
<evidence type="ECO:0008006" key="3">
    <source>
        <dbReference type="Google" id="ProtNLM"/>
    </source>
</evidence>
<organism evidence="1 2">
    <name type="scientific">Guillardia theta (strain CCMP2712)</name>
    <name type="common">Cryptophyte</name>
    <dbReference type="NCBI Taxonomy" id="905079"/>
    <lineage>
        <taxon>Eukaryota</taxon>
        <taxon>Cryptophyceae</taxon>
        <taxon>Pyrenomonadales</taxon>
        <taxon>Geminigeraceae</taxon>
        <taxon>Guillardia</taxon>
    </lineage>
</organism>
<reference evidence="2" key="1">
    <citation type="journal article" date="2012" name="Nature">
        <title>Algal genomes reveal evolutionary mosaicism and the fate of nucleomorphs.</title>
        <authorList>
            <consortium name="DOE Joint Genome Institute"/>
            <person name="Curtis B.A."/>
            <person name="Tanifuji G."/>
            <person name="Burki F."/>
            <person name="Gruber A."/>
            <person name="Irimia M."/>
            <person name="Maruyama S."/>
            <person name="Arias M.C."/>
            <person name="Ball S.G."/>
            <person name="Gile G.H."/>
            <person name="Hirakawa Y."/>
            <person name="Hopkins J.F."/>
            <person name="Kuo A."/>
            <person name="Rensing S.A."/>
            <person name="Schmutz J."/>
            <person name="Symeonidi A."/>
            <person name="Elias M."/>
            <person name="Eveleigh R.J."/>
            <person name="Herman E.K."/>
            <person name="Klute M.J."/>
            <person name="Nakayama T."/>
            <person name="Obornik M."/>
            <person name="Reyes-Prieto A."/>
            <person name="Armbrust E.V."/>
            <person name="Aves S.J."/>
            <person name="Beiko R.G."/>
            <person name="Coutinho P."/>
            <person name="Dacks J.B."/>
            <person name="Durnford D.G."/>
            <person name="Fast N.M."/>
            <person name="Green B.R."/>
            <person name="Grisdale C.J."/>
            <person name="Hempel F."/>
            <person name="Henrissat B."/>
            <person name="Hoppner M.P."/>
            <person name="Ishida K."/>
            <person name="Kim E."/>
            <person name="Koreny L."/>
            <person name="Kroth P.G."/>
            <person name="Liu Y."/>
            <person name="Malik S.B."/>
            <person name="Maier U.G."/>
            <person name="McRose D."/>
            <person name="Mock T."/>
            <person name="Neilson J.A."/>
            <person name="Onodera N.T."/>
            <person name="Poole A.M."/>
            <person name="Pritham E.J."/>
            <person name="Richards T.A."/>
            <person name="Rocap G."/>
            <person name="Roy S.W."/>
            <person name="Sarai C."/>
            <person name="Schaack S."/>
            <person name="Shirato S."/>
            <person name="Slamovits C.H."/>
            <person name="Spencer D.F."/>
            <person name="Suzuki S."/>
            <person name="Worden A.Z."/>
            <person name="Zauner S."/>
            <person name="Barry K."/>
            <person name="Bell C."/>
            <person name="Bharti A.K."/>
            <person name="Crow J.A."/>
            <person name="Grimwood J."/>
            <person name="Kramer R."/>
            <person name="Lindquist E."/>
            <person name="Lucas S."/>
            <person name="Salamov A."/>
            <person name="McFadden G.I."/>
            <person name="Lane C.E."/>
            <person name="Keeling P.J."/>
            <person name="Gray M.W."/>
            <person name="Grigoriev I.V."/>
            <person name="Archibald J.M."/>
        </authorList>
    </citation>
    <scope>NUCLEOTIDE SEQUENCE</scope>
    <source>
        <strain evidence="2">CCMP2712</strain>
    </source>
</reference>
<dbReference type="Gene3D" id="3.40.50.150">
    <property type="entry name" value="Vaccinia Virus protein VP39"/>
    <property type="match status" value="1"/>
</dbReference>
<dbReference type="OMA" id="CMTERRE"/>
<dbReference type="AlphaFoldDB" id="A0A0C3T555"/>
<reference evidence="2" key="2">
    <citation type="submission" date="2012-11" db="EMBL/GenBank/DDBJ databases">
        <authorList>
            <person name="Kuo A."/>
            <person name="Curtis B.A."/>
            <person name="Tanifuji G."/>
            <person name="Burki F."/>
            <person name="Gruber A."/>
            <person name="Irimia M."/>
            <person name="Maruyama S."/>
            <person name="Arias M.C."/>
            <person name="Ball S.G."/>
            <person name="Gile G.H."/>
            <person name="Hirakawa Y."/>
            <person name="Hopkins J.F."/>
            <person name="Rensing S.A."/>
            <person name="Schmutz J."/>
            <person name="Symeonidi A."/>
            <person name="Elias M."/>
            <person name="Eveleigh R.J."/>
            <person name="Herman E.K."/>
            <person name="Klute M.J."/>
            <person name="Nakayama T."/>
            <person name="Obornik M."/>
            <person name="Reyes-Prieto A."/>
            <person name="Armbrust E.V."/>
            <person name="Aves S.J."/>
            <person name="Beiko R.G."/>
            <person name="Coutinho P."/>
            <person name="Dacks J.B."/>
            <person name="Durnford D.G."/>
            <person name="Fast N.M."/>
            <person name="Green B.R."/>
            <person name="Grisdale C."/>
            <person name="Hempe F."/>
            <person name="Henrissat B."/>
            <person name="Hoppner M.P."/>
            <person name="Ishida K.-I."/>
            <person name="Kim E."/>
            <person name="Koreny L."/>
            <person name="Kroth P.G."/>
            <person name="Liu Y."/>
            <person name="Malik S.-B."/>
            <person name="Maier U.G."/>
            <person name="McRose D."/>
            <person name="Mock T."/>
            <person name="Neilson J.A."/>
            <person name="Onodera N.T."/>
            <person name="Poole A.M."/>
            <person name="Pritham E.J."/>
            <person name="Richards T.A."/>
            <person name="Rocap G."/>
            <person name="Roy S.W."/>
            <person name="Sarai C."/>
            <person name="Schaack S."/>
            <person name="Shirato S."/>
            <person name="Slamovits C.H."/>
            <person name="Spencer D.F."/>
            <person name="Suzuki S."/>
            <person name="Worden A.Z."/>
            <person name="Zauner S."/>
            <person name="Barry K."/>
            <person name="Bell C."/>
            <person name="Bharti A.K."/>
            <person name="Crow J.A."/>
            <person name="Grimwood J."/>
            <person name="Kramer R."/>
            <person name="Lindquist E."/>
            <person name="Lucas S."/>
            <person name="Salamov A."/>
            <person name="McFadden G.I."/>
            <person name="Lane C.E."/>
            <person name="Keeling P.J."/>
            <person name="Gray M.W."/>
            <person name="Grigoriev I.V."/>
            <person name="Archibald J.M."/>
        </authorList>
    </citation>
    <scope>NUCLEOTIDE SEQUENCE</scope>
    <source>
        <strain evidence="2">CCMP2712</strain>
    </source>
</reference>
<dbReference type="Pfam" id="PF10294">
    <property type="entry name" value="Methyltransf_16"/>
    <property type="match status" value="1"/>
</dbReference>
<keyword evidence="2" id="KW-1185">Reference proteome</keyword>
<sequence length="116" mass="12872">MGGCGDISFSGVHVWGSAEALSNLLLSNPETIKGRRVLELGAGIGLPSLVACFFASHVCMTERREELIEHFRENVRRNLPLIRRRRARDASLRQEDFVTAQILRTYARGGDDAVSC</sequence>
<protein>
    <recommendedName>
        <fullName evidence="3">Calmodulin-lysine N-methyltransferase</fullName>
    </recommendedName>
</protein>
<dbReference type="PANTHER" id="PTHR14614">
    <property type="entry name" value="HEPATOCELLULAR CARCINOMA-ASSOCIATED ANTIGEN"/>
    <property type="match status" value="1"/>
</dbReference>
<accession>A0A0C3T555</accession>
<reference evidence="1" key="3">
    <citation type="submission" date="2015-06" db="UniProtKB">
        <authorList>
            <consortium name="EnsemblProtists"/>
        </authorList>
    </citation>
    <scope>IDENTIFICATION</scope>
</reference>
<evidence type="ECO:0000313" key="1">
    <source>
        <dbReference type="EnsemblProtists" id="EKX39043"/>
    </source>
</evidence>
<dbReference type="InterPro" id="IPR029063">
    <property type="entry name" value="SAM-dependent_MTases_sf"/>
</dbReference>
<evidence type="ECO:0000313" key="2">
    <source>
        <dbReference type="Proteomes" id="UP000011087"/>
    </source>
</evidence>
<dbReference type="InterPro" id="IPR019410">
    <property type="entry name" value="Methyltransf_16"/>
</dbReference>
<proteinExistence type="predicted"/>
<dbReference type="EnsemblProtists" id="EKX39043">
    <property type="protein sequence ID" value="EKX39043"/>
    <property type="gene ID" value="GUITHDRAFT_154554"/>
</dbReference>
<dbReference type="Proteomes" id="UP000011087">
    <property type="component" value="Unassembled WGS sequence"/>
</dbReference>
<dbReference type="SUPFAM" id="SSF53335">
    <property type="entry name" value="S-adenosyl-L-methionine-dependent methyltransferases"/>
    <property type="match status" value="1"/>
</dbReference>
<name>A0A0C3T555_GUITC</name>